<dbReference type="EMBL" id="JABWGO010000012">
    <property type="protein sequence ID" value="NUW45558.1"/>
    <property type="molecule type" value="Genomic_DNA"/>
</dbReference>
<reference evidence="1 2" key="1">
    <citation type="submission" date="2020-06" db="EMBL/GenBank/DDBJ databases">
        <authorList>
            <person name="Chanama M."/>
        </authorList>
    </citation>
    <scope>NUCLEOTIDE SEQUENCE [LARGE SCALE GENOMIC DNA]</scope>
    <source>
        <strain evidence="1 2">TBRC6557</strain>
    </source>
</reference>
<gene>
    <name evidence="1" type="ORF">HT134_36400</name>
</gene>
<dbReference type="RefSeq" id="WP_175605017.1">
    <property type="nucleotide sequence ID" value="NZ_JABWGO010000012.1"/>
</dbReference>
<dbReference type="AlphaFoldDB" id="A0A7Y6MEH0"/>
<proteinExistence type="predicted"/>
<evidence type="ECO:0000313" key="2">
    <source>
        <dbReference type="Proteomes" id="UP000546126"/>
    </source>
</evidence>
<dbReference type="Proteomes" id="UP000546126">
    <property type="component" value="Unassembled WGS sequence"/>
</dbReference>
<comment type="caution">
    <text evidence="1">The sequence shown here is derived from an EMBL/GenBank/DDBJ whole genome shotgun (WGS) entry which is preliminary data.</text>
</comment>
<evidence type="ECO:0000313" key="1">
    <source>
        <dbReference type="EMBL" id="NUW45558.1"/>
    </source>
</evidence>
<keyword evidence="2" id="KW-1185">Reference proteome</keyword>
<name>A0A7Y6MEH0_9ACTN</name>
<sequence length="94" mass="9906">MATKIPSVSVEYLKVPITGPSDVTLYTVQMAVIPDGQDPVTLDWKAAIWLGTNAAVLIGPGATIPLSEGTYRVWVKISASPETPVLDAGLINIT</sequence>
<accession>A0A7Y6MEH0</accession>
<protein>
    <submittedName>
        <fullName evidence="1">Uncharacterized protein</fullName>
    </submittedName>
</protein>
<organism evidence="1 2">
    <name type="scientific">Nonomuraea rhodomycinica</name>
    <dbReference type="NCBI Taxonomy" id="1712872"/>
    <lineage>
        <taxon>Bacteria</taxon>
        <taxon>Bacillati</taxon>
        <taxon>Actinomycetota</taxon>
        <taxon>Actinomycetes</taxon>
        <taxon>Streptosporangiales</taxon>
        <taxon>Streptosporangiaceae</taxon>
        <taxon>Nonomuraea</taxon>
    </lineage>
</organism>